<feature type="domain" description="C2H2-type" evidence="9">
    <location>
        <begin position="1292"/>
        <end position="1319"/>
    </location>
</feature>
<feature type="domain" description="C2H2-type" evidence="9">
    <location>
        <begin position="789"/>
        <end position="816"/>
    </location>
</feature>
<evidence type="ECO:0000256" key="7">
    <source>
        <dbReference type="ARBA" id="ARBA00023242"/>
    </source>
</evidence>
<feature type="domain" description="C2H2-type" evidence="9">
    <location>
        <begin position="396"/>
        <end position="423"/>
    </location>
</feature>
<feature type="domain" description="C2H2-type" evidence="9">
    <location>
        <begin position="340"/>
        <end position="367"/>
    </location>
</feature>
<dbReference type="Gene3D" id="3.30.160.60">
    <property type="entry name" value="Classic Zinc Finger"/>
    <property type="match status" value="24"/>
</dbReference>
<evidence type="ECO:0000256" key="2">
    <source>
        <dbReference type="ARBA" id="ARBA00022723"/>
    </source>
</evidence>
<feature type="domain" description="C2H2-type" evidence="9">
    <location>
        <begin position="739"/>
        <end position="766"/>
    </location>
</feature>
<feature type="domain" description="C2H2-type" evidence="9">
    <location>
        <begin position="873"/>
        <end position="900"/>
    </location>
</feature>
<evidence type="ECO:0000256" key="3">
    <source>
        <dbReference type="ARBA" id="ARBA00022737"/>
    </source>
</evidence>
<protein>
    <recommendedName>
        <fullName evidence="9">C2H2-type domain-containing protein</fullName>
    </recommendedName>
</protein>
<dbReference type="Pfam" id="PF00096">
    <property type="entry name" value="zf-C2H2"/>
    <property type="match status" value="18"/>
</dbReference>
<feature type="domain" description="C2H2-type" evidence="9">
    <location>
        <begin position="284"/>
        <end position="311"/>
    </location>
</feature>
<keyword evidence="4 8" id="KW-0863">Zinc-finger</keyword>
<dbReference type="PROSITE" id="PS00028">
    <property type="entry name" value="ZINC_FINGER_C2H2_1"/>
    <property type="match status" value="25"/>
</dbReference>
<dbReference type="EMBL" id="JAJSOF020000041">
    <property type="protein sequence ID" value="KAJ4425980.1"/>
    <property type="molecule type" value="Genomic_DNA"/>
</dbReference>
<feature type="domain" description="C2H2-type" evidence="9">
    <location>
        <begin position="424"/>
        <end position="451"/>
    </location>
</feature>
<evidence type="ECO:0000256" key="6">
    <source>
        <dbReference type="ARBA" id="ARBA00023125"/>
    </source>
</evidence>
<feature type="domain" description="C2H2-type" evidence="9">
    <location>
        <begin position="200"/>
        <end position="227"/>
    </location>
</feature>
<evidence type="ECO:0000256" key="5">
    <source>
        <dbReference type="ARBA" id="ARBA00022833"/>
    </source>
</evidence>
<evidence type="ECO:0000259" key="9">
    <source>
        <dbReference type="PROSITE" id="PS50157"/>
    </source>
</evidence>
<dbReference type="PANTHER" id="PTHR16515">
    <property type="entry name" value="PR DOMAIN ZINC FINGER PROTEIN"/>
    <property type="match status" value="1"/>
</dbReference>
<sequence length="1426" mass="163389">MKIFGAKRDEVRGKWRKLHNTDLHALYSSRNIIRNIKSRRLKWEGIVASMGESRNAYSVSWEAGGKRPLGRPRRRWEDNIKMDLREVGYDREWINFAQDMDQWRAYVRAAMNLRVPSLKANKMHEKTIPDILFFEFQCSQFCRHQSQDTACRLPTEHCETSHNPVLSLDLINTEDFIISHNSGVTKFCQNIPEGYDGMNYDCAICGMSFLEFARLKSHYHVHKCHKEFNGDVSGKCFSRSGDFEKHSRFHSSEKLFSCDVCGKCFSRSNDLKRHSSVHTSERPFSCDVCGKSFSRSWDFENHSRVHSGEKPFRCDVCGKCFSRSHYLKRHSRVHTSERPFSCEVCGKCFSKSIVLKRHSLVHTNESSFSCDLCGKSFSRLGNLERHLLVHTNERPFRCDVCGRCFSKCDDLKRHSLVHTNESSFSCDVCGKSFSSLGNLKRHSHVHSGAKPFCFTLNAPHIALEERNEIYTRHLPATRRQDCGEPIAQYGPVQTLLCNTGNYVKGENRPQNDYIRDLFFFPGLSSSLIRERVLEVVMDEIKLEPGTDPIGIQTGGIVDIEEKKPLSEEGNLLDLDVTKIKTECLDQGYDVKSEMTFEETAVPIVFPVLKSEAEEGNLLDLDVTKIKTECIDHRYDMKSEIVFEESAVPINFPMLKSEAEEEFCELDQVKEVKLQVSAEENEVSTERLSRSMWTSVPRKKSILSRLRTSHNLRGIAQVSHSSAVGKFCENIPEEDDGKKYDCDICGMSFVDFARLKGHYQVHKCNKEFNCDVRGKCSSKSGDLEKYSRAHCCEACGKCYSNSNDLKRHSRVHTNERPFSCDFCGKSFSRLAHLKRHSGVHTNDRPFSCDVCGTRFSRLHDLKRHSPVHTGEKPFCCDVCGKSFLRLAHLKRHSDVHTNERPFSCDVCGTRFSRLHDLKRHSPVHTGEKPFSCDVCGKCFSNPDYLQKHSRVHTSEKPFSSTLNAPHIALKERNEIYTRHLPATRREQHAESIADYGHIQTLLTLCNTGNYLKAVNRPPNDYILVMDVIKMEPGSDPMCIQTSGIADIEEKKPLSEELNLLDLNVNKIKTECIDHRYDVKSEMTFEETAIPIVFPVLKSEPEEGFCELDQVKEVKLEVTAEENEVSTESLAVSHNSGAAKFCENIPEEYDGKKHDCDICGMSFLDSARFKRHYVVHKCHKEFNCELCGKCFSQSGDYEKHSCVHSSEKPFSCDVCGKCFSKSYYLKTHSFLHTNERPFSCEVCGKSFSRLAHLERHSLMHTGTKPFCCDECGKCFARSEHFKAHKMVHTGEKPFSCDLCGRLFSNSFYLKQHTRMHTNEKPFSCDVCGKRFSRMAYLVRHSLVHTNERPFSCDVCEKSFSQSAHLHTHSRVHTGVKPFCCDVCGKCFSKSSDLKRHSLVHTNERSFSCDVCGKRFSRLHDLKRHSRVH</sequence>
<dbReference type="InterPro" id="IPR036236">
    <property type="entry name" value="Znf_C2H2_sf"/>
</dbReference>
<feature type="domain" description="C2H2-type" evidence="9">
    <location>
        <begin position="1404"/>
        <end position="1426"/>
    </location>
</feature>
<gene>
    <name evidence="10" type="ORF">ANN_27606</name>
</gene>
<feature type="domain" description="C2H2-type" evidence="9">
    <location>
        <begin position="1236"/>
        <end position="1263"/>
    </location>
</feature>
<organism evidence="10 11">
    <name type="scientific">Periplaneta americana</name>
    <name type="common">American cockroach</name>
    <name type="synonym">Blatta americana</name>
    <dbReference type="NCBI Taxonomy" id="6978"/>
    <lineage>
        <taxon>Eukaryota</taxon>
        <taxon>Metazoa</taxon>
        <taxon>Ecdysozoa</taxon>
        <taxon>Arthropoda</taxon>
        <taxon>Hexapoda</taxon>
        <taxon>Insecta</taxon>
        <taxon>Pterygota</taxon>
        <taxon>Neoptera</taxon>
        <taxon>Polyneoptera</taxon>
        <taxon>Dictyoptera</taxon>
        <taxon>Blattodea</taxon>
        <taxon>Blattoidea</taxon>
        <taxon>Blattidae</taxon>
        <taxon>Blattinae</taxon>
        <taxon>Periplaneta</taxon>
    </lineage>
</organism>
<evidence type="ECO:0000313" key="11">
    <source>
        <dbReference type="Proteomes" id="UP001148838"/>
    </source>
</evidence>
<evidence type="ECO:0000256" key="4">
    <source>
        <dbReference type="ARBA" id="ARBA00022771"/>
    </source>
</evidence>
<feature type="domain" description="C2H2-type" evidence="9">
    <location>
        <begin position="1348"/>
        <end position="1375"/>
    </location>
</feature>
<feature type="domain" description="C2H2-type" evidence="9">
    <location>
        <begin position="845"/>
        <end position="872"/>
    </location>
</feature>
<proteinExistence type="predicted"/>
<name>A0ABQ8RWC9_PERAM</name>
<feature type="domain" description="C2H2-type" evidence="9">
    <location>
        <begin position="1152"/>
        <end position="1179"/>
    </location>
</feature>
<dbReference type="PANTHER" id="PTHR16515:SF49">
    <property type="entry name" value="GASTRULA ZINC FINGER PROTEIN XLCGF49.1-LIKE-RELATED"/>
    <property type="match status" value="1"/>
</dbReference>
<keyword evidence="5" id="KW-0862">Zinc</keyword>
<feature type="domain" description="C2H2-type" evidence="9">
    <location>
        <begin position="1320"/>
        <end position="1347"/>
    </location>
</feature>
<feature type="domain" description="C2H2-type" evidence="9">
    <location>
        <begin position="256"/>
        <end position="283"/>
    </location>
</feature>
<feature type="domain" description="C2H2-type" evidence="9">
    <location>
        <begin position="368"/>
        <end position="395"/>
    </location>
</feature>
<dbReference type="InterPro" id="IPR050331">
    <property type="entry name" value="Zinc_finger"/>
</dbReference>
<dbReference type="Proteomes" id="UP001148838">
    <property type="component" value="Unassembled WGS sequence"/>
</dbReference>
<dbReference type="SMART" id="SM00355">
    <property type="entry name" value="ZnF_C2H2"/>
    <property type="match status" value="25"/>
</dbReference>
<feature type="domain" description="C2H2-type" evidence="9">
    <location>
        <begin position="1264"/>
        <end position="1291"/>
    </location>
</feature>
<feature type="domain" description="C2H2-type" evidence="9">
    <location>
        <begin position="312"/>
        <end position="339"/>
    </location>
</feature>
<dbReference type="PROSITE" id="PS50157">
    <property type="entry name" value="ZINC_FINGER_C2H2_2"/>
    <property type="match status" value="25"/>
</dbReference>
<keyword evidence="6" id="KW-0238">DNA-binding</keyword>
<dbReference type="SUPFAM" id="SSF57667">
    <property type="entry name" value="beta-beta-alpha zinc fingers"/>
    <property type="match status" value="15"/>
</dbReference>
<feature type="domain" description="C2H2-type" evidence="9">
    <location>
        <begin position="1376"/>
        <end position="1403"/>
    </location>
</feature>
<feature type="domain" description="C2H2-type" evidence="9">
    <location>
        <begin position="817"/>
        <end position="844"/>
    </location>
</feature>
<dbReference type="InterPro" id="IPR013087">
    <property type="entry name" value="Znf_C2H2_type"/>
</dbReference>
<evidence type="ECO:0000313" key="10">
    <source>
        <dbReference type="EMBL" id="KAJ4425980.1"/>
    </source>
</evidence>
<comment type="caution">
    <text evidence="10">The sequence shown here is derived from an EMBL/GenBank/DDBJ whole genome shotgun (WGS) entry which is preliminary data.</text>
</comment>
<feature type="domain" description="C2H2-type" evidence="9">
    <location>
        <begin position="929"/>
        <end position="956"/>
    </location>
</feature>
<comment type="subcellular location">
    <subcellularLocation>
        <location evidence="1">Nucleus</location>
    </subcellularLocation>
</comment>
<feature type="domain" description="C2H2-type" evidence="9">
    <location>
        <begin position="1180"/>
        <end position="1207"/>
    </location>
</feature>
<evidence type="ECO:0000256" key="8">
    <source>
        <dbReference type="PROSITE-ProRule" id="PRU00042"/>
    </source>
</evidence>
<accession>A0ABQ8RWC9</accession>
<keyword evidence="7" id="KW-0539">Nucleus</keyword>
<evidence type="ECO:0000256" key="1">
    <source>
        <dbReference type="ARBA" id="ARBA00004123"/>
    </source>
</evidence>
<keyword evidence="2" id="KW-0479">Metal-binding</keyword>
<feature type="domain" description="C2H2-type" evidence="9">
    <location>
        <begin position="1208"/>
        <end position="1235"/>
    </location>
</feature>
<feature type="domain" description="C2H2-type" evidence="9">
    <location>
        <begin position="901"/>
        <end position="928"/>
    </location>
</feature>
<reference evidence="10 11" key="1">
    <citation type="journal article" date="2022" name="Allergy">
        <title>Genome assembly and annotation of Periplaneta americana reveal a comprehensive cockroach allergen profile.</title>
        <authorList>
            <person name="Wang L."/>
            <person name="Xiong Q."/>
            <person name="Saelim N."/>
            <person name="Wang L."/>
            <person name="Nong W."/>
            <person name="Wan A.T."/>
            <person name="Shi M."/>
            <person name="Liu X."/>
            <person name="Cao Q."/>
            <person name="Hui J.H.L."/>
            <person name="Sookrung N."/>
            <person name="Leung T.F."/>
            <person name="Tungtrongchitr A."/>
            <person name="Tsui S.K.W."/>
        </authorList>
    </citation>
    <scope>NUCLEOTIDE SEQUENCE [LARGE SCALE GENOMIC DNA]</scope>
    <source>
        <strain evidence="10">PWHHKU_190912</strain>
    </source>
</reference>
<keyword evidence="11" id="KW-1185">Reference proteome</keyword>
<keyword evidence="3" id="KW-0677">Repeat</keyword>